<reference evidence="1 2" key="1">
    <citation type="journal article" date="2019" name="Genome Biol. Evol.">
        <title>Insights into the evolution of the New World diploid cottons (Gossypium, subgenus Houzingenia) based on genome sequencing.</title>
        <authorList>
            <person name="Grover C.E."/>
            <person name="Arick M.A. 2nd"/>
            <person name="Thrash A."/>
            <person name="Conover J.L."/>
            <person name="Sanders W.S."/>
            <person name="Peterson D.G."/>
            <person name="Frelichowski J.E."/>
            <person name="Scheffler J.A."/>
            <person name="Scheffler B.E."/>
            <person name="Wendel J.F."/>
        </authorList>
    </citation>
    <scope>NUCLEOTIDE SEQUENCE [LARGE SCALE GENOMIC DNA]</scope>
    <source>
        <strain evidence="1">185</strain>
        <tissue evidence="1">Leaf</tissue>
    </source>
</reference>
<name>A0A7J8WXE3_GOSAI</name>
<keyword evidence="2" id="KW-1185">Reference proteome</keyword>
<dbReference type="AlphaFoldDB" id="A0A7J8WXE3"/>
<comment type="caution">
    <text evidence="1">The sequence shown here is derived from an EMBL/GenBank/DDBJ whole genome shotgun (WGS) entry which is preliminary data.</text>
</comment>
<proteinExistence type="predicted"/>
<sequence>MRENPGRIRIKCKKNKVGNREGLDESPIRMVHRKLMEGASPFK</sequence>
<feature type="non-terminal residue" evidence="1">
    <location>
        <position position="43"/>
    </location>
</feature>
<evidence type="ECO:0000313" key="1">
    <source>
        <dbReference type="EMBL" id="MBA0679706.1"/>
    </source>
</evidence>
<dbReference type="Proteomes" id="UP000593577">
    <property type="component" value="Unassembled WGS sequence"/>
</dbReference>
<accession>A0A7J8WXE3</accession>
<evidence type="ECO:0000313" key="2">
    <source>
        <dbReference type="Proteomes" id="UP000593577"/>
    </source>
</evidence>
<gene>
    <name evidence="1" type="ORF">Goari_011461</name>
</gene>
<protein>
    <submittedName>
        <fullName evidence="1">Uncharacterized protein</fullName>
    </submittedName>
</protein>
<organism evidence="1 2">
    <name type="scientific">Gossypium aridum</name>
    <name type="common">American cotton</name>
    <name type="synonym">Erioxylum aridum</name>
    <dbReference type="NCBI Taxonomy" id="34290"/>
    <lineage>
        <taxon>Eukaryota</taxon>
        <taxon>Viridiplantae</taxon>
        <taxon>Streptophyta</taxon>
        <taxon>Embryophyta</taxon>
        <taxon>Tracheophyta</taxon>
        <taxon>Spermatophyta</taxon>
        <taxon>Magnoliopsida</taxon>
        <taxon>eudicotyledons</taxon>
        <taxon>Gunneridae</taxon>
        <taxon>Pentapetalae</taxon>
        <taxon>rosids</taxon>
        <taxon>malvids</taxon>
        <taxon>Malvales</taxon>
        <taxon>Malvaceae</taxon>
        <taxon>Malvoideae</taxon>
        <taxon>Gossypium</taxon>
    </lineage>
</organism>
<dbReference type="EMBL" id="JABFAA010000004">
    <property type="protein sequence ID" value="MBA0679706.1"/>
    <property type="molecule type" value="Genomic_DNA"/>
</dbReference>